<feature type="signal peptide" evidence="1">
    <location>
        <begin position="1"/>
        <end position="22"/>
    </location>
</feature>
<dbReference type="AlphaFoldDB" id="A0A392R3M0"/>
<reference evidence="2 3" key="1">
    <citation type="journal article" date="2018" name="Front. Plant Sci.">
        <title>Red Clover (Trifolium pratense) and Zigzag Clover (T. medium) - A Picture of Genomic Similarities and Differences.</title>
        <authorList>
            <person name="Dluhosova J."/>
            <person name="Istvanek J."/>
            <person name="Nedelnik J."/>
            <person name="Repkova J."/>
        </authorList>
    </citation>
    <scope>NUCLEOTIDE SEQUENCE [LARGE SCALE GENOMIC DNA]</scope>
    <source>
        <strain evidence="3">cv. 10/8</strain>
        <tissue evidence="2">Leaf</tissue>
    </source>
</reference>
<dbReference type="EMBL" id="LXQA010177430">
    <property type="protein sequence ID" value="MCI30155.1"/>
    <property type="molecule type" value="Genomic_DNA"/>
</dbReference>
<name>A0A392R3M0_9FABA</name>
<accession>A0A392R3M0</accession>
<protein>
    <submittedName>
        <fullName evidence="2">Uncharacterized protein</fullName>
    </submittedName>
</protein>
<evidence type="ECO:0000256" key="1">
    <source>
        <dbReference type="SAM" id="SignalP"/>
    </source>
</evidence>
<feature type="chain" id="PRO_5017268879" evidence="1">
    <location>
        <begin position="23"/>
        <end position="51"/>
    </location>
</feature>
<keyword evidence="1" id="KW-0732">Signal</keyword>
<evidence type="ECO:0000313" key="2">
    <source>
        <dbReference type="EMBL" id="MCI30155.1"/>
    </source>
</evidence>
<dbReference type="Proteomes" id="UP000265520">
    <property type="component" value="Unassembled WGS sequence"/>
</dbReference>
<comment type="caution">
    <text evidence="2">The sequence shown here is derived from an EMBL/GenBank/DDBJ whole genome shotgun (WGS) entry which is preliminary data.</text>
</comment>
<proteinExistence type="predicted"/>
<sequence>MTRVGAMRWTAVVLHWSGVVYAQRHSNAQVRECTSFQVGMAPFYGCASPSV</sequence>
<evidence type="ECO:0000313" key="3">
    <source>
        <dbReference type="Proteomes" id="UP000265520"/>
    </source>
</evidence>
<organism evidence="2 3">
    <name type="scientific">Trifolium medium</name>
    <dbReference type="NCBI Taxonomy" id="97028"/>
    <lineage>
        <taxon>Eukaryota</taxon>
        <taxon>Viridiplantae</taxon>
        <taxon>Streptophyta</taxon>
        <taxon>Embryophyta</taxon>
        <taxon>Tracheophyta</taxon>
        <taxon>Spermatophyta</taxon>
        <taxon>Magnoliopsida</taxon>
        <taxon>eudicotyledons</taxon>
        <taxon>Gunneridae</taxon>
        <taxon>Pentapetalae</taxon>
        <taxon>rosids</taxon>
        <taxon>fabids</taxon>
        <taxon>Fabales</taxon>
        <taxon>Fabaceae</taxon>
        <taxon>Papilionoideae</taxon>
        <taxon>50 kb inversion clade</taxon>
        <taxon>NPAAA clade</taxon>
        <taxon>Hologalegina</taxon>
        <taxon>IRL clade</taxon>
        <taxon>Trifolieae</taxon>
        <taxon>Trifolium</taxon>
    </lineage>
</organism>
<keyword evidence="3" id="KW-1185">Reference proteome</keyword>